<name>A0ACB8UNZ6_9EURO</name>
<protein>
    <submittedName>
        <fullName evidence="1">Structural maintenance of chromosomes protein 6</fullName>
        <ecNumber evidence="1">3.6.4.13</ecNumber>
    </submittedName>
</protein>
<dbReference type="EC" id="3.6.4.13" evidence="1"/>
<dbReference type="EMBL" id="JALBCA010000128">
    <property type="protein sequence ID" value="KAI2382358.1"/>
    <property type="molecule type" value="Genomic_DNA"/>
</dbReference>
<gene>
    <name evidence="1" type="primary">smc6</name>
    <name evidence="1" type="ORF">LOY88_006090</name>
</gene>
<reference evidence="1" key="1">
    <citation type="journal article" date="2022" name="bioRxiv">
        <title>Population genetic analysis of Ophidiomyces ophidiicola, the causative agent of snake fungal disease, indicates recent introductions to the USA.</title>
        <authorList>
            <person name="Ladner J.T."/>
            <person name="Palmer J.M."/>
            <person name="Ettinger C.L."/>
            <person name="Stajich J.E."/>
            <person name="Farrell T.M."/>
            <person name="Glorioso B.M."/>
            <person name="Lawson B."/>
            <person name="Price S.J."/>
            <person name="Stengle A.G."/>
            <person name="Grear D.A."/>
            <person name="Lorch J.M."/>
        </authorList>
    </citation>
    <scope>NUCLEOTIDE SEQUENCE</scope>
    <source>
        <strain evidence="1">NWHC 24266-5</strain>
    </source>
</reference>
<proteinExistence type="predicted"/>
<comment type="caution">
    <text evidence="1">The sequence shown here is derived from an EMBL/GenBank/DDBJ whole genome shotgun (WGS) entry which is preliminary data.</text>
</comment>
<accession>A0ACB8UNZ6</accession>
<evidence type="ECO:0000313" key="1">
    <source>
        <dbReference type="EMBL" id="KAI2382358.1"/>
    </source>
</evidence>
<keyword evidence="1" id="KW-0378">Hydrolase</keyword>
<organism evidence="1">
    <name type="scientific">Ophidiomyces ophidiicola</name>
    <dbReference type="NCBI Taxonomy" id="1387563"/>
    <lineage>
        <taxon>Eukaryota</taxon>
        <taxon>Fungi</taxon>
        <taxon>Dikarya</taxon>
        <taxon>Ascomycota</taxon>
        <taxon>Pezizomycotina</taxon>
        <taxon>Eurotiomycetes</taxon>
        <taxon>Eurotiomycetidae</taxon>
        <taxon>Onygenales</taxon>
        <taxon>Onygenaceae</taxon>
        <taxon>Ophidiomyces</taxon>
    </lineage>
</organism>
<sequence>MAPEKRSHDFNPPFPSKFEQRKRRRLSPSSPIQSSSDFESDVNSDFERHATQMIREKYQTLGDNQPVENGIIERIDCYNFMCHKHLSLELGPLINFIVGKNGSGKSAVLTALALCLGGKASATNRGQSLKNFIKEGNEYATPAATIIVRIKNQGDSAYLPHEFGPSIIVERHFSLSGASGFRIKNVSGRVVTTKRSDLDSIIDYFALQMDNPMNVLSQDMARQFLSTSNPAEKYKFFVKGVQLEQLDQDYHLIDESINSLESKLGVQYEELKVLEERKSKTKTRLALSDRHEGIRNRIRNLRAQMAWAQVDEQEQIRDALGREHTELNKNLVHLEAAAKTVEHLFDEVQGACLDATNQLQRAENELERVLDSKKEVQARHDAKLNECQELHATKREVRNHLKAADNRIQETRKKIEEELQKLKDVHGGVNMGKLNEIEEKEAAAKEMWRRHKDHKDATARLQSEIATAENLMKRAGLPIPKQRKDIDEADQHLRSMERGRQHQEGAFPAGMTRLIKVVQEDSTFNRQPIGPVGSYITLLKPQWSSVLEKSFGNALNGFVVTSKNDLNKLSSIMRRVDCVCPIFIGNENGTLDTSPYEPDASFDTALRVLKIDVDIVRRQLVINHSIEQMLLIEDVDEASKIMYSDKAPKNVRRCYCIDKNDRRRGVHLGFTRTGDPVQSPLGAFAGQARMKTDIDSQIRIQRDAINELRNNLRVLENEQRDARSNLEKCRQAFARHERRQRDLQIEAQKADDLVEELKDAMEKERVEDGRLDGLKHGLAESEEEKRIAAVSYEDGVIAHDAAVVELKKMKKELAAKDAEIASAEHELFKYRNNKTRAEDEQTRVLSEMNVALAQVGAADENMKKITQKQNEAASRVIKFTEQAEIISSLRVVVDEGETSNSLDEKLQKLKRDLQRYDTESGTPLLLFIP</sequence>